<organism evidence="1">
    <name type="scientific">MELD virus sp</name>
    <dbReference type="NCBI Taxonomy" id="2834287"/>
    <lineage>
        <taxon>Viruses</taxon>
    </lineage>
</organism>
<proteinExistence type="predicted"/>
<accession>A0A8S5L5M0</accession>
<sequence>MENNNIGCFKRFKQALNCCRNNKHKIALKTTCEDTCCCHGKQVLVIAFDEKSSDSDSTDISITEDNKVKIK</sequence>
<evidence type="ECO:0000313" key="1">
    <source>
        <dbReference type="EMBL" id="DAD57297.1"/>
    </source>
</evidence>
<dbReference type="EMBL" id="BK059146">
    <property type="protein sequence ID" value="DAD57297.1"/>
    <property type="molecule type" value="Genomic_DNA"/>
</dbReference>
<protein>
    <submittedName>
        <fullName evidence="1">Uncharacterized protein</fullName>
    </submittedName>
</protein>
<reference evidence="1" key="1">
    <citation type="journal article" date="2021" name="Proc. Natl. Acad. Sci. U.S.A.">
        <title>A Catalog of Tens of Thousands of Viruses from Human Metagenomes Reveals Hidden Associations with Chronic Diseases.</title>
        <authorList>
            <person name="Tisza M.J."/>
            <person name="Buck C.B."/>
        </authorList>
    </citation>
    <scope>NUCLEOTIDE SEQUENCE</scope>
    <source>
        <strain evidence="1">CtWXX4</strain>
    </source>
</reference>
<name>A0A8S5L5M0_9VIRU</name>